<protein>
    <recommendedName>
        <fullName evidence="2">Fibrinogen C-terminal domain-containing protein</fullName>
    </recommendedName>
</protein>
<gene>
    <name evidence="3" type="ORF">CUNI_LOCUS16870</name>
</gene>
<dbReference type="OrthoDB" id="6145874at2759"/>
<dbReference type="Proteomes" id="UP000678393">
    <property type="component" value="Unassembled WGS sequence"/>
</dbReference>
<feature type="domain" description="Fibrinogen C-terminal" evidence="2">
    <location>
        <begin position="37"/>
        <end position="251"/>
    </location>
</feature>
<dbReference type="Gene3D" id="3.90.215.10">
    <property type="entry name" value="Gamma Fibrinogen, chain A, domain 1"/>
    <property type="match status" value="1"/>
</dbReference>
<keyword evidence="1" id="KW-0732">Signal</keyword>
<sequence>MAAFPNCSFVFMILLACHISNILCRPEEPVKVKVLNDGDRTRFDGCASLLRAGYNTSGVYRLTLNVTDILVPCEFRDGNAFTVILRRWSNSVSFIQTWAAYENGFGHPQDNYWAGLANIYILTLHGNTNLQINMQDWNGHSENAVYSRFYLEPRPTRYRMHVGSYRGSLPDELSFHNNMPFSTFDAPDPHGCAANMKAGWWYNYCAYTLPTGIYYTGGWYTPSGSMYDGIFWKDWYGYNYSLKFISMTLSS</sequence>
<evidence type="ECO:0000313" key="3">
    <source>
        <dbReference type="EMBL" id="CAG5131312.1"/>
    </source>
</evidence>
<name>A0A8S3ZU65_9EUPU</name>
<dbReference type="AlphaFoldDB" id="A0A8S3ZU65"/>
<dbReference type="SUPFAM" id="SSF56496">
    <property type="entry name" value="Fibrinogen C-terminal domain-like"/>
    <property type="match status" value="1"/>
</dbReference>
<dbReference type="CDD" id="cd00087">
    <property type="entry name" value="FReD"/>
    <property type="match status" value="1"/>
</dbReference>
<reference evidence="3" key="1">
    <citation type="submission" date="2021-04" db="EMBL/GenBank/DDBJ databases">
        <authorList>
            <consortium name="Molecular Ecology Group"/>
        </authorList>
    </citation>
    <scope>NUCLEOTIDE SEQUENCE</scope>
</reference>
<dbReference type="InterPro" id="IPR002181">
    <property type="entry name" value="Fibrinogen_a/b/g_C_dom"/>
</dbReference>
<evidence type="ECO:0000259" key="2">
    <source>
        <dbReference type="PROSITE" id="PS51406"/>
    </source>
</evidence>
<dbReference type="PROSITE" id="PS51406">
    <property type="entry name" value="FIBRINOGEN_C_2"/>
    <property type="match status" value="1"/>
</dbReference>
<dbReference type="InterPro" id="IPR050373">
    <property type="entry name" value="Fibrinogen_C-term_domain"/>
</dbReference>
<dbReference type="InterPro" id="IPR014716">
    <property type="entry name" value="Fibrinogen_a/b/g_C_1"/>
</dbReference>
<keyword evidence="4" id="KW-1185">Reference proteome</keyword>
<evidence type="ECO:0000256" key="1">
    <source>
        <dbReference type="SAM" id="SignalP"/>
    </source>
</evidence>
<evidence type="ECO:0000313" key="4">
    <source>
        <dbReference type="Proteomes" id="UP000678393"/>
    </source>
</evidence>
<dbReference type="EMBL" id="CAJHNH020004580">
    <property type="protein sequence ID" value="CAG5131312.1"/>
    <property type="molecule type" value="Genomic_DNA"/>
</dbReference>
<organism evidence="3 4">
    <name type="scientific">Candidula unifasciata</name>
    <dbReference type="NCBI Taxonomy" id="100452"/>
    <lineage>
        <taxon>Eukaryota</taxon>
        <taxon>Metazoa</taxon>
        <taxon>Spiralia</taxon>
        <taxon>Lophotrochozoa</taxon>
        <taxon>Mollusca</taxon>
        <taxon>Gastropoda</taxon>
        <taxon>Heterobranchia</taxon>
        <taxon>Euthyneura</taxon>
        <taxon>Panpulmonata</taxon>
        <taxon>Eupulmonata</taxon>
        <taxon>Stylommatophora</taxon>
        <taxon>Helicina</taxon>
        <taxon>Helicoidea</taxon>
        <taxon>Geomitridae</taxon>
        <taxon>Candidula</taxon>
    </lineage>
</organism>
<accession>A0A8S3ZU65</accession>
<dbReference type="InterPro" id="IPR036056">
    <property type="entry name" value="Fibrinogen-like_C"/>
</dbReference>
<dbReference type="PANTHER" id="PTHR19143:SF327">
    <property type="entry name" value="FI21813P1-RELATED"/>
    <property type="match status" value="1"/>
</dbReference>
<feature type="signal peptide" evidence="1">
    <location>
        <begin position="1"/>
        <end position="24"/>
    </location>
</feature>
<comment type="caution">
    <text evidence="3">The sequence shown here is derived from an EMBL/GenBank/DDBJ whole genome shotgun (WGS) entry which is preliminary data.</text>
</comment>
<dbReference type="GO" id="GO:0005102">
    <property type="term" value="F:signaling receptor binding"/>
    <property type="evidence" value="ECO:0007669"/>
    <property type="project" value="TreeGrafter"/>
</dbReference>
<dbReference type="Pfam" id="PF00147">
    <property type="entry name" value="Fibrinogen_C"/>
    <property type="match status" value="1"/>
</dbReference>
<dbReference type="GO" id="GO:0005615">
    <property type="term" value="C:extracellular space"/>
    <property type="evidence" value="ECO:0007669"/>
    <property type="project" value="TreeGrafter"/>
</dbReference>
<dbReference type="SMART" id="SM00186">
    <property type="entry name" value="FBG"/>
    <property type="match status" value="1"/>
</dbReference>
<feature type="chain" id="PRO_5035929262" description="Fibrinogen C-terminal domain-containing protein" evidence="1">
    <location>
        <begin position="25"/>
        <end position="251"/>
    </location>
</feature>
<proteinExistence type="predicted"/>
<dbReference type="PANTHER" id="PTHR19143">
    <property type="entry name" value="FIBRINOGEN/TENASCIN/ANGIOPOEITIN"/>
    <property type="match status" value="1"/>
</dbReference>